<evidence type="ECO:0000313" key="6">
    <source>
        <dbReference type="Proteomes" id="UP001361570"/>
    </source>
</evidence>
<comment type="caution">
    <text evidence="5">The sequence shown here is derived from an EMBL/GenBank/DDBJ whole genome shotgun (WGS) entry which is preliminary data.</text>
</comment>
<dbReference type="RefSeq" id="WP_336405292.1">
    <property type="nucleotide sequence ID" value="NZ_JBAPLU010000017.1"/>
</dbReference>
<dbReference type="Pfam" id="PF08240">
    <property type="entry name" value="ADH_N"/>
    <property type="match status" value="1"/>
</dbReference>
<proteinExistence type="predicted"/>
<keyword evidence="2" id="KW-0560">Oxidoreductase</keyword>
<dbReference type="SUPFAM" id="SSF50129">
    <property type="entry name" value="GroES-like"/>
    <property type="match status" value="1"/>
</dbReference>
<accession>A0ABU8DWE2</accession>
<dbReference type="InterPro" id="IPR013149">
    <property type="entry name" value="ADH-like_C"/>
</dbReference>
<dbReference type="Pfam" id="PF00107">
    <property type="entry name" value="ADH_zinc_N"/>
    <property type="match status" value="1"/>
</dbReference>
<dbReference type="InterPro" id="IPR050129">
    <property type="entry name" value="Zn_alcohol_dh"/>
</dbReference>
<organism evidence="5 6">
    <name type="scientific">Klenkia sesuvii</name>
    <dbReference type="NCBI Taxonomy" id="3103137"/>
    <lineage>
        <taxon>Bacteria</taxon>
        <taxon>Bacillati</taxon>
        <taxon>Actinomycetota</taxon>
        <taxon>Actinomycetes</taxon>
        <taxon>Geodermatophilales</taxon>
        <taxon>Geodermatophilaceae</taxon>
        <taxon>Klenkia</taxon>
    </lineage>
</organism>
<evidence type="ECO:0000259" key="3">
    <source>
        <dbReference type="Pfam" id="PF00107"/>
    </source>
</evidence>
<dbReference type="Proteomes" id="UP001361570">
    <property type="component" value="Unassembled WGS sequence"/>
</dbReference>
<name>A0ABU8DWE2_9ACTN</name>
<sequence>MRAAVLHEGEFTVTDVELPALRSDQIRVRPLANGICGSDLSAITHTEDFLAANRAAGTLSFDFDPARPLVMGHEFTSQVLEVGADVSGFQVDDVIFTLPWVVDGAGVMRTVGYSNDYPGGLGEEAIVGGSGHVKLPPGTDPLLAATLEPIATGVNGVLRTDPRPGDAALVTGAGPVGLGAVVELAARSISPIVVSDPSSVRRELALAYGATHVVDPADADPVDTVQAQAPGARIVVIEASAAPGLLTGLIDRCPAHTVFGVVGSNTRPDQLRTMTAVIKNATLLFVTGPARTERRYEALWRAAEHLQAERFDPALMVTGWTGLAGVPAAVAALRPGHGQIEHVKILVCPESDTPGLSSTRP</sequence>
<evidence type="ECO:0000256" key="2">
    <source>
        <dbReference type="ARBA" id="ARBA00023002"/>
    </source>
</evidence>
<dbReference type="PANTHER" id="PTHR43401">
    <property type="entry name" value="L-THREONINE 3-DEHYDROGENASE"/>
    <property type="match status" value="1"/>
</dbReference>
<dbReference type="InterPro" id="IPR036291">
    <property type="entry name" value="NAD(P)-bd_dom_sf"/>
</dbReference>
<dbReference type="Gene3D" id="3.90.180.10">
    <property type="entry name" value="Medium-chain alcohol dehydrogenases, catalytic domain"/>
    <property type="match status" value="1"/>
</dbReference>
<dbReference type="SUPFAM" id="SSF51735">
    <property type="entry name" value="NAD(P)-binding Rossmann-fold domains"/>
    <property type="match status" value="1"/>
</dbReference>
<protein>
    <submittedName>
        <fullName evidence="5">Zinc-binding dehydrogenase</fullName>
    </submittedName>
</protein>
<feature type="domain" description="Alcohol dehydrogenase-like N-terminal" evidence="4">
    <location>
        <begin position="23"/>
        <end position="136"/>
    </location>
</feature>
<keyword evidence="6" id="KW-1185">Reference proteome</keyword>
<gene>
    <name evidence="5" type="ORF">TEK04_15700</name>
</gene>
<dbReference type="PANTHER" id="PTHR43401:SF2">
    <property type="entry name" value="L-THREONINE 3-DEHYDROGENASE"/>
    <property type="match status" value="1"/>
</dbReference>
<reference evidence="5 6" key="1">
    <citation type="submission" date="2024-03" db="EMBL/GenBank/DDBJ databases">
        <title>Draft genome sequence of Klenkia sp. LSe6-5.</title>
        <authorList>
            <person name="Duangmal K."/>
            <person name="Chantavorakit T."/>
        </authorList>
    </citation>
    <scope>NUCLEOTIDE SEQUENCE [LARGE SCALE GENOMIC DNA]</scope>
    <source>
        <strain evidence="5 6">LSe6-5</strain>
    </source>
</reference>
<evidence type="ECO:0000313" key="5">
    <source>
        <dbReference type="EMBL" id="MEI4273171.1"/>
    </source>
</evidence>
<dbReference type="InterPro" id="IPR011032">
    <property type="entry name" value="GroES-like_sf"/>
</dbReference>
<dbReference type="EMBL" id="JBAPLU010000017">
    <property type="protein sequence ID" value="MEI4273171.1"/>
    <property type="molecule type" value="Genomic_DNA"/>
</dbReference>
<comment type="cofactor">
    <cofactor evidence="1">
        <name>Zn(2+)</name>
        <dbReference type="ChEBI" id="CHEBI:29105"/>
    </cofactor>
</comment>
<evidence type="ECO:0000259" key="4">
    <source>
        <dbReference type="Pfam" id="PF08240"/>
    </source>
</evidence>
<dbReference type="InterPro" id="IPR013154">
    <property type="entry name" value="ADH-like_N"/>
</dbReference>
<dbReference type="Gene3D" id="3.40.50.720">
    <property type="entry name" value="NAD(P)-binding Rossmann-like Domain"/>
    <property type="match status" value="1"/>
</dbReference>
<feature type="domain" description="Alcohol dehydrogenase-like C-terminal" evidence="3">
    <location>
        <begin position="175"/>
        <end position="299"/>
    </location>
</feature>
<evidence type="ECO:0000256" key="1">
    <source>
        <dbReference type="ARBA" id="ARBA00001947"/>
    </source>
</evidence>